<evidence type="ECO:0000313" key="4">
    <source>
        <dbReference type="Proteomes" id="UP000255066"/>
    </source>
</evidence>
<proteinExistence type="predicted"/>
<accession>A0A378ID44</accession>
<dbReference type="RefSeq" id="WP_058522917.1">
    <property type="nucleotide sequence ID" value="NZ_CAAAHV010000103.1"/>
</dbReference>
<dbReference type="Proteomes" id="UP000255066">
    <property type="component" value="Unassembled WGS sequence"/>
</dbReference>
<dbReference type="EMBL" id="UGNW01000001">
    <property type="protein sequence ID" value="STX32662.1"/>
    <property type="molecule type" value="Genomic_DNA"/>
</dbReference>
<dbReference type="Proteomes" id="UP000054735">
    <property type="component" value="Unassembled WGS sequence"/>
</dbReference>
<sequence>MLNINPKKIRAILEEIERFQEKEDQYPKLTTEKDTPSFLSDPWYQSTLGTINSLSPSQQATLVALMYLGHGDFEKNEWSDALNIAQEQQTKHIAQYLLSVPNVVSYIENGLNILGFIER</sequence>
<name>A0A378ID44_9GAMM</name>
<reference evidence="1 3" key="1">
    <citation type="submission" date="2015-11" db="EMBL/GenBank/DDBJ databases">
        <title>Genomic analysis of 38 Legionella species identifies large and diverse effector repertoires.</title>
        <authorList>
            <person name="Burstein D."/>
            <person name="Amaro F."/>
            <person name="Zusman T."/>
            <person name="Lifshitz Z."/>
            <person name="Cohen O."/>
            <person name="Gilbert J.A."/>
            <person name="Pupko T."/>
            <person name="Shuman H.A."/>
            <person name="Segal G."/>
        </authorList>
    </citation>
    <scope>NUCLEOTIDE SEQUENCE [LARGE SCALE GENOMIC DNA]</scope>
    <source>
        <strain evidence="1 3">CDC#1407-AL-14</strain>
    </source>
</reference>
<reference evidence="2 4" key="2">
    <citation type="submission" date="2018-06" db="EMBL/GenBank/DDBJ databases">
        <authorList>
            <consortium name="Pathogen Informatics"/>
            <person name="Doyle S."/>
        </authorList>
    </citation>
    <scope>NUCLEOTIDE SEQUENCE [LARGE SCALE GENOMIC DNA]</scope>
    <source>
        <strain evidence="2 4">NCTC12437</strain>
    </source>
</reference>
<dbReference type="EMBL" id="LNXT01000009">
    <property type="protein sequence ID" value="KTC74533.1"/>
    <property type="molecule type" value="Genomic_DNA"/>
</dbReference>
<evidence type="ECO:0000313" key="3">
    <source>
        <dbReference type="Proteomes" id="UP000054735"/>
    </source>
</evidence>
<dbReference type="Pfam" id="PF12616">
    <property type="entry name" value="DUF3775"/>
    <property type="match status" value="1"/>
</dbReference>
<organism evidence="2 4">
    <name type="scientific">Legionella birminghamensis</name>
    <dbReference type="NCBI Taxonomy" id="28083"/>
    <lineage>
        <taxon>Bacteria</taxon>
        <taxon>Pseudomonadati</taxon>
        <taxon>Pseudomonadota</taxon>
        <taxon>Gammaproteobacteria</taxon>
        <taxon>Legionellales</taxon>
        <taxon>Legionellaceae</taxon>
        <taxon>Legionella</taxon>
    </lineage>
</organism>
<protein>
    <submittedName>
        <fullName evidence="2">Protein of uncharacterized function (DUF3775)</fullName>
    </submittedName>
</protein>
<dbReference type="STRING" id="28083.Lbir_0813"/>
<evidence type="ECO:0000313" key="2">
    <source>
        <dbReference type="EMBL" id="STX32662.1"/>
    </source>
</evidence>
<gene>
    <name evidence="1" type="ORF">Lbir_0813</name>
    <name evidence="2" type="ORF">NCTC12437_02457</name>
</gene>
<keyword evidence="3" id="KW-1185">Reference proteome</keyword>
<dbReference type="AlphaFoldDB" id="A0A378ID44"/>
<evidence type="ECO:0000313" key="1">
    <source>
        <dbReference type="EMBL" id="KTC74533.1"/>
    </source>
</evidence>
<dbReference type="OrthoDB" id="5641374at2"/>
<dbReference type="InterPro" id="IPR022254">
    <property type="entry name" value="DUF3775"/>
</dbReference>